<keyword evidence="2" id="KW-1185">Reference proteome</keyword>
<sequence>MLSLENHCDAYGQMRLVEIMKEVWGDRLLSKPVREKGHREQETGDEQVYLDELGSKIVLIVEYYFPDAEDADDDDDSSSSEDEEEKQSRAEYREKKKAASKGGIIPELAALGVYAQSVKPRDNSWYESTLGEGPHHHLINVSETGIQSLMPANNESIARHNARHLMRVFPKGTRISSKNLKQVPFWGVGAQICAMNWQTLRH</sequence>
<accession>A0ACC1MGW7</accession>
<name>A0ACC1MGW7_9PEZI</name>
<comment type="caution">
    <text evidence="1">The sequence shown here is derived from an EMBL/GenBank/DDBJ whole genome shotgun (WGS) entry which is preliminary data.</text>
</comment>
<protein>
    <submittedName>
        <fullName evidence="1">Uncharacterized protein</fullName>
    </submittedName>
</protein>
<organism evidence="1 2">
    <name type="scientific">Xylaria curta</name>
    <dbReference type="NCBI Taxonomy" id="42375"/>
    <lineage>
        <taxon>Eukaryota</taxon>
        <taxon>Fungi</taxon>
        <taxon>Dikarya</taxon>
        <taxon>Ascomycota</taxon>
        <taxon>Pezizomycotina</taxon>
        <taxon>Sordariomycetes</taxon>
        <taxon>Xylariomycetidae</taxon>
        <taxon>Xylariales</taxon>
        <taxon>Xylariaceae</taxon>
        <taxon>Xylaria</taxon>
    </lineage>
</organism>
<dbReference type="Proteomes" id="UP001143856">
    <property type="component" value="Unassembled WGS sequence"/>
</dbReference>
<proteinExistence type="predicted"/>
<gene>
    <name evidence="1" type="ORF">NUW58_g10765</name>
</gene>
<evidence type="ECO:0000313" key="2">
    <source>
        <dbReference type="Proteomes" id="UP001143856"/>
    </source>
</evidence>
<dbReference type="EMBL" id="JAPDGR010005314">
    <property type="protein sequence ID" value="KAJ2966040.1"/>
    <property type="molecule type" value="Genomic_DNA"/>
</dbReference>
<evidence type="ECO:0000313" key="1">
    <source>
        <dbReference type="EMBL" id="KAJ2966040.1"/>
    </source>
</evidence>
<reference evidence="1" key="1">
    <citation type="submission" date="2022-10" db="EMBL/GenBank/DDBJ databases">
        <title>Genome Sequence of Xylaria curta.</title>
        <authorList>
            <person name="Buettner E."/>
        </authorList>
    </citation>
    <scope>NUCLEOTIDE SEQUENCE</scope>
    <source>
        <strain evidence="1">Babe10</strain>
    </source>
</reference>